<name>A0A2U1KRX6_ARTAN</name>
<protein>
    <recommendedName>
        <fullName evidence="4">ATPase, F1/V1/A1 complex, alpha/beta subunit, Zinc knuckle CX2CX4HX4C</fullName>
    </recommendedName>
</protein>
<proteinExistence type="predicted"/>
<feature type="compositionally biased region" description="Basic and acidic residues" evidence="1">
    <location>
        <begin position="347"/>
        <end position="368"/>
    </location>
</feature>
<dbReference type="Proteomes" id="UP000245207">
    <property type="component" value="Unassembled WGS sequence"/>
</dbReference>
<dbReference type="AlphaFoldDB" id="A0A2U1KRX6"/>
<keyword evidence="3" id="KW-1185">Reference proteome</keyword>
<organism evidence="2 3">
    <name type="scientific">Artemisia annua</name>
    <name type="common">Sweet wormwood</name>
    <dbReference type="NCBI Taxonomy" id="35608"/>
    <lineage>
        <taxon>Eukaryota</taxon>
        <taxon>Viridiplantae</taxon>
        <taxon>Streptophyta</taxon>
        <taxon>Embryophyta</taxon>
        <taxon>Tracheophyta</taxon>
        <taxon>Spermatophyta</taxon>
        <taxon>Magnoliopsida</taxon>
        <taxon>eudicotyledons</taxon>
        <taxon>Gunneridae</taxon>
        <taxon>Pentapetalae</taxon>
        <taxon>asterids</taxon>
        <taxon>campanulids</taxon>
        <taxon>Asterales</taxon>
        <taxon>Asteraceae</taxon>
        <taxon>Asteroideae</taxon>
        <taxon>Anthemideae</taxon>
        <taxon>Artemisiinae</taxon>
        <taxon>Artemisia</taxon>
    </lineage>
</organism>
<dbReference type="PANTHER" id="PTHR31286:SF180">
    <property type="entry name" value="OS10G0362600 PROTEIN"/>
    <property type="match status" value="1"/>
</dbReference>
<feature type="compositionally biased region" description="Basic and acidic residues" evidence="1">
    <location>
        <begin position="303"/>
        <end position="315"/>
    </location>
</feature>
<evidence type="ECO:0000313" key="2">
    <source>
        <dbReference type="EMBL" id="PWA39453.1"/>
    </source>
</evidence>
<sequence length="498" mass="56403">MYVNNIGETPIKENNCELERVDSINKDDRASKEITGDSIVQNMEEGSEKGNNNSVELENMIGVCENVSTVNKEVNNSENHVHNTAKDKVYVDNTADGKEVDKNGLETRVASGVNGDVNGRAVNEKRAEVLTNVSDNNSAVDNTNVNEKSFANVVTKNEKYMSNKLDYVQTEKIDNGEEVVVTLGRPVIMDQMTASMCNTGHGRIGYARVLVEMEASKGLPDKIEIVYKDAGNNIKIRKSVKVEYPWKPLVCDHCAVFGHNEQICKVRVRTSEEIEQEHNKKKSEMVQEKQVKQPVKKVNTDTLNKENDGFVEARGRRNYGRSKFFQPNRQVFRPKEAHNNGNNSGNVKEKNKEKTKVNNEKGKEKVDEQSNGGEGTSKTPPSLEKVWRVSPETVKEIHRSANKFAVLDIDGAIENVQENVDQESKEIVDKYVLRKLKPTANESQQWTHEMFLYFRHRWKIVNREFGISDDEEDIVNDKNENECILADEIEGKDAQLIN</sequence>
<feature type="compositionally biased region" description="Basic and acidic residues" evidence="1">
    <location>
        <begin position="275"/>
        <end position="291"/>
    </location>
</feature>
<accession>A0A2U1KRX6</accession>
<evidence type="ECO:0000256" key="1">
    <source>
        <dbReference type="SAM" id="MobiDB-lite"/>
    </source>
</evidence>
<evidence type="ECO:0008006" key="4">
    <source>
        <dbReference type="Google" id="ProtNLM"/>
    </source>
</evidence>
<evidence type="ECO:0000313" key="3">
    <source>
        <dbReference type="Proteomes" id="UP000245207"/>
    </source>
</evidence>
<comment type="caution">
    <text evidence="2">The sequence shown here is derived from an EMBL/GenBank/DDBJ whole genome shotgun (WGS) entry which is preliminary data.</text>
</comment>
<gene>
    <name evidence="2" type="ORF">CTI12_AA536620</name>
</gene>
<feature type="region of interest" description="Disordered" evidence="1">
    <location>
        <begin position="275"/>
        <end position="385"/>
    </location>
</feature>
<dbReference type="PANTHER" id="PTHR31286">
    <property type="entry name" value="GLYCINE-RICH CELL WALL STRUCTURAL PROTEIN 1.8-LIKE"/>
    <property type="match status" value="1"/>
</dbReference>
<dbReference type="EMBL" id="PKPP01014627">
    <property type="protein sequence ID" value="PWA39453.1"/>
    <property type="molecule type" value="Genomic_DNA"/>
</dbReference>
<dbReference type="InterPro" id="IPR040256">
    <property type="entry name" value="At4g02000-like"/>
</dbReference>
<reference evidence="2 3" key="1">
    <citation type="journal article" date="2018" name="Mol. Plant">
        <title>The genome of Artemisia annua provides insight into the evolution of Asteraceae family and artemisinin biosynthesis.</title>
        <authorList>
            <person name="Shen Q."/>
            <person name="Zhang L."/>
            <person name="Liao Z."/>
            <person name="Wang S."/>
            <person name="Yan T."/>
            <person name="Shi P."/>
            <person name="Liu M."/>
            <person name="Fu X."/>
            <person name="Pan Q."/>
            <person name="Wang Y."/>
            <person name="Lv Z."/>
            <person name="Lu X."/>
            <person name="Zhang F."/>
            <person name="Jiang W."/>
            <person name="Ma Y."/>
            <person name="Chen M."/>
            <person name="Hao X."/>
            <person name="Li L."/>
            <person name="Tang Y."/>
            <person name="Lv G."/>
            <person name="Zhou Y."/>
            <person name="Sun X."/>
            <person name="Brodelius P.E."/>
            <person name="Rose J.K.C."/>
            <person name="Tang K."/>
        </authorList>
    </citation>
    <scope>NUCLEOTIDE SEQUENCE [LARGE SCALE GENOMIC DNA]</scope>
    <source>
        <strain evidence="3">cv. Huhao1</strain>
        <tissue evidence="2">Leaf</tissue>
    </source>
</reference>